<evidence type="ECO:0000256" key="1">
    <source>
        <dbReference type="ARBA" id="ARBA00004418"/>
    </source>
</evidence>
<keyword evidence="2" id="KW-0732">Signal</keyword>
<feature type="domain" description="Heparinase II/III-like C-terminal" evidence="5">
    <location>
        <begin position="384"/>
        <end position="553"/>
    </location>
</feature>
<dbReference type="Gene3D" id="1.50.10.100">
    <property type="entry name" value="Chondroitin AC/alginate lyase"/>
    <property type="match status" value="1"/>
</dbReference>
<dbReference type="RefSeq" id="WP_193736664.1">
    <property type="nucleotide sequence ID" value="NZ_CP063304.1"/>
</dbReference>
<sequence>MFKEIASKVTVERLRDITPYHRAKDRFEWEELPEDLRKQLIKDGEDYIDFIFVVLPAVRYMDFSRDGNRSRFEAVYFERRRALNALVLAECVEHEGRFMEQIINGVIAICEESGWQLPAHNNYPPQDDLLGLPNTKRPLLDLFACETGEQLAAVIYLLDDELNQESPLIRKRVSEEIETRIIQPYLNDYFRWMGGKGVPVNNWTPWCTQNVLLASMLPGMSTSLQKEMILKKAASSLDDFLDSYGEDGCCNEGVGYFRASGLCLFQAIEILNMATDDSFESIYQVSKIKNIAEYSMNMHIADSFYANFSDCSPTPGRSGVREFLYGKRTGNQELMQFAADDHRKETEITMKASENLYYRLQAAFTEQEIRDFDLKRPARTKDIYYDSVGILIARDEKLFLAVKAGCNDDSHNHNDTGSITVYKNGKPVLIDVGVETYSRKTFSEKRYEIWTMQSIYHNVVNFGGTGQLPGRDRKAVVDHVMLNDKTAEISMELSSCYLKGDIDRYTRTVTFDKGNQIKVVDQCSPKESEAVLTLMTLKKPEVLSNGDSGKKQLAVNDSVISIKDVKSLDTETIDLVDPKLQAEWGDRIYRTVIRLKDGRCTFYVE</sequence>
<dbReference type="PANTHER" id="PTHR39210:SF1">
    <property type="entry name" value="HEPARIN-SULFATE LYASE"/>
    <property type="match status" value="1"/>
</dbReference>
<evidence type="ECO:0000256" key="3">
    <source>
        <dbReference type="ARBA" id="ARBA00022764"/>
    </source>
</evidence>
<dbReference type="AlphaFoldDB" id="A0A7M2RK20"/>
<evidence type="ECO:0000313" key="6">
    <source>
        <dbReference type="EMBL" id="QOV20344.1"/>
    </source>
</evidence>
<dbReference type="InterPro" id="IPR012480">
    <property type="entry name" value="Hepar_II_III_C"/>
</dbReference>
<dbReference type="Pfam" id="PF07940">
    <property type="entry name" value="Hepar_II_III_C"/>
    <property type="match status" value="1"/>
</dbReference>
<keyword evidence="3" id="KW-0574">Periplasm</keyword>
<dbReference type="InterPro" id="IPR008929">
    <property type="entry name" value="Chondroitin_lyas"/>
</dbReference>
<keyword evidence="4" id="KW-0456">Lyase</keyword>
<evidence type="ECO:0000313" key="7">
    <source>
        <dbReference type="Proteomes" id="UP000593601"/>
    </source>
</evidence>
<name>A0A7M2RK20_9FIRM</name>
<accession>A0A7M2RK20</accession>
<dbReference type="GO" id="GO:0016829">
    <property type="term" value="F:lyase activity"/>
    <property type="evidence" value="ECO:0007669"/>
    <property type="project" value="UniProtKB-KW"/>
</dbReference>
<dbReference type="SUPFAM" id="SSF48230">
    <property type="entry name" value="Chondroitin AC/alginate lyase"/>
    <property type="match status" value="1"/>
</dbReference>
<evidence type="ECO:0000256" key="2">
    <source>
        <dbReference type="ARBA" id="ARBA00022729"/>
    </source>
</evidence>
<dbReference type="GO" id="GO:0042597">
    <property type="term" value="C:periplasmic space"/>
    <property type="evidence" value="ECO:0007669"/>
    <property type="project" value="UniProtKB-SubCell"/>
</dbReference>
<evidence type="ECO:0000256" key="4">
    <source>
        <dbReference type="ARBA" id="ARBA00023239"/>
    </source>
</evidence>
<evidence type="ECO:0000259" key="5">
    <source>
        <dbReference type="Pfam" id="PF07940"/>
    </source>
</evidence>
<dbReference type="PANTHER" id="PTHR39210">
    <property type="entry name" value="HEPARIN-SULFATE LYASE"/>
    <property type="match status" value="1"/>
</dbReference>
<dbReference type="EMBL" id="CP063304">
    <property type="protein sequence ID" value="QOV20344.1"/>
    <property type="molecule type" value="Genomic_DNA"/>
</dbReference>
<dbReference type="KEGG" id="bliq:INP51_05190"/>
<organism evidence="6 7">
    <name type="scientific">Blautia liquoris</name>
    <dbReference type="NCBI Taxonomy" id="2779518"/>
    <lineage>
        <taxon>Bacteria</taxon>
        <taxon>Bacillati</taxon>
        <taxon>Bacillota</taxon>
        <taxon>Clostridia</taxon>
        <taxon>Lachnospirales</taxon>
        <taxon>Lachnospiraceae</taxon>
        <taxon>Blautia</taxon>
    </lineage>
</organism>
<protein>
    <submittedName>
        <fullName evidence="6">Heparinase II/III family protein</fullName>
    </submittedName>
</protein>
<keyword evidence="7" id="KW-1185">Reference proteome</keyword>
<comment type="subcellular location">
    <subcellularLocation>
        <location evidence="1">Periplasm</location>
    </subcellularLocation>
</comment>
<proteinExistence type="predicted"/>
<gene>
    <name evidence="6" type="ORF">INP51_05190</name>
</gene>
<dbReference type="Proteomes" id="UP000593601">
    <property type="component" value="Chromosome"/>
</dbReference>
<dbReference type="Gene3D" id="2.70.98.70">
    <property type="match status" value="1"/>
</dbReference>
<reference evidence="6 7" key="1">
    <citation type="submission" date="2020-10" db="EMBL/GenBank/DDBJ databases">
        <title>Blautia liquoris sp.nov., isolated from the mud in a fermentation cellar used for the production of Chinese strong-flavoured liquor.</title>
        <authorList>
            <person name="Lu L."/>
        </authorList>
    </citation>
    <scope>NUCLEOTIDE SEQUENCE [LARGE SCALE GENOMIC DNA]</scope>
    <source>
        <strain evidence="6 7">LZLJ-3</strain>
    </source>
</reference>